<keyword evidence="3" id="KW-1185">Reference proteome</keyword>
<feature type="transmembrane region" description="Helical" evidence="1">
    <location>
        <begin position="382"/>
        <end position="403"/>
    </location>
</feature>
<evidence type="ECO:0000256" key="1">
    <source>
        <dbReference type="SAM" id="Phobius"/>
    </source>
</evidence>
<dbReference type="EMBL" id="VYZN01000013">
    <property type="protein sequence ID" value="KAE9541104.1"/>
    <property type="molecule type" value="Genomic_DNA"/>
</dbReference>
<dbReference type="Proteomes" id="UP000475862">
    <property type="component" value="Unassembled WGS sequence"/>
</dbReference>
<reference evidence="2 3" key="1">
    <citation type="submission" date="2019-08" db="EMBL/GenBank/DDBJ databases">
        <title>The genome of the soybean aphid Biotype 1, its phylome, world population structure and adaptation to the North American continent.</title>
        <authorList>
            <person name="Giordano R."/>
            <person name="Donthu R.K."/>
            <person name="Hernandez A.G."/>
            <person name="Wright C.L."/>
            <person name="Zimin A.V."/>
        </authorList>
    </citation>
    <scope>NUCLEOTIDE SEQUENCE [LARGE SCALE GENOMIC DNA]</scope>
    <source>
        <tissue evidence="2">Whole aphids</tissue>
    </source>
</reference>
<sequence length="426" mass="47024">MEIMSCNGKFDNNFADSKLGQSYLIAIELANCDNAKCGSSNRAGKINFITSPQCAGCASFILRNSSLILKNVCSILISKTQYHYDPKDQLTVPRSDCVVSSNKFELIEMSDSEILILNEHINIQYSSGGYPLAINPSHKCIASGIIQNSGAIIRSMRSTCGWHSVVLINVNNVFKVSKTDSRNLINFSLLLVICTLPDFCTEVGMCVEDNFNIQQCISKSKAAVVNVIEESIELKNAKFGSIFNISVKHPSADDLIPVLVDLLDSGAKKRVFSYSEKNTLSTIESTSLKLSSPNSEYKFVIELADDNEGLVESIDCEIDLGSSSNLESGCNIYLPCIRTVLMSNMCLIKIIGFLLERHNDSIQVTLDLHIICPKLCIIFGKVWANISATGSSVLIAIFFMQGIKNKTNFLRLDGLKQMYNKKRQQV</sequence>
<keyword evidence="1" id="KW-0812">Transmembrane</keyword>
<proteinExistence type="predicted"/>
<evidence type="ECO:0000313" key="2">
    <source>
        <dbReference type="EMBL" id="KAE9541104.1"/>
    </source>
</evidence>
<protein>
    <submittedName>
        <fullName evidence="2">Uncharacterized protein</fullName>
    </submittedName>
</protein>
<accession>A0A6G0TYB7</accession>
<keyword evidence="1" id="KW-0472">Membrane</keyword>
<organism evidence="2 3">
    <name type="scientific">Aphis glycines</name>
    <name type="common">Soybean aphid</name>
    <dbReference type="NCBI Taxonomy" id="307491"/>
    <lineage>
        <taxon>Eukaryota</taxon>
        <taxon>Metazoa</taxon>
        <taxon>Ecdysozoa</taxon>
        <taxon>Arthropoda</taxon>
        <taxon>Hexapoda</taxon>
        <taxon>Insecta</taxon>
        <taxon>Pterygota</taxon>
        <taxon>Neoptera</taxon>
        <taxon>Paraneoptera</taxon>
        <taxon>Hemiptera</taxon>
        <taxon>Sternorrhyncha</taxon>
        <taxon>Aphidomorpha</taxon>
        <taxon>Aphidoidea</taxon>
        <taxon>Aphididae</taxon>
        <taxon>Aphidini</taxon>
        <taxon>Aphis</taxon>
        <taxon>Aphis</taxon>
    </lineage>
</organism>
<evidence type="ECO:0000313" key="3">
    <source>
        <dbReference type="Proteomes" id="UP000475862"/>
    </source>
</evidence>
<name>A0A6G0TYB7_APHGL</name>
<dbReference type="AlphaFoldDB" id="A0A6G0TYB7"/>
<comment type="caution">
    <text evidence="2">The sequence shown here is derived from an EMBL/GenBank/DDBJ whole genome shotgun (WGS) entry which is preliminary data.</text>
</comment>
<gene>
    <name evidence="2" type="ORF">AGLY_004349</name>
</gene>
<keyword evidence="1" id="KW-1133">Transmembrane helix</keyword>